<reference evidence="2 3" key="1">
    <citation type="submission" date="2023-11" db="EMBL/GenBank/DDBJ databases">
        <title>A Novel Polar Bacteriovorax (B. antarcticus) Isolated from the Biocrust in Antarctica.</title>
        <authorList>
            <person name="Mun W."/>
            <person name="Choi S.Y."/>
            <person name="Mitchell R.J."/>
        </authorList>
    </citation>
    <scope>NUCLEOTIDE SEQUENCE [LARGE SCALE GENOMIC DNA]</scope>
    <source>
        <strain evidence="2 3">PP10</strain>
    </source>
</reference>
<accession>A0ABU5VZ34</accession>
<evidence type="ECO:0000313" key="3">
    <source>
        <dbReference type="Proteomes" id="UP001302274"/>
    </source>
</evidence>
<dbReference type="RefSeq" id="WP_323578680.1">
    <property type="nucleotide sequence ID" value="NZ_JAYGJQ010000003.1"/>
</dbReference>
<dbReference type="SUPFAM" id="SSF49309">
    <property type="entry name" value="Transglutaminase, two C-terminal domains"/>
    <property type="match status" value="1"/>
</dbReference>
<evidence type="ECO:0000256" key="1">
    <source>
        <dbReference type="SAM" id="SignalP"/>
    </source>
</evidence>
<evidence type="ECO:0000313" key="2">
    <source>
        <dbReference type="EMBL" id="MEA9358329.1"/>
    </source>
</evidence>
<name>A0ABU5VZ34_9BACT</name>
<dbReference type="EMBL" id="JAYGJQ010000003">
    <property type="protein sequence ID" value="MEA9358329.1"/>
    <property type="molecule type" value="Genomic_DNA"/>
</dbReference>
<dbReference type="Proteomes" id="UP001302274">
    <property type="component" value="Unassembled WGS sequence"/>
</dbReference>
<proteinExistence type="predicted"/>
<dbReference type="InterPro" id="IPR013783">
    <property type="entry name" value="Ig-like_fold"/>
</dbReference>
<keyword evidence="1" id="KW-0732">Signal</keyword>
<evidence type="ECO:0008006" key="4">
    <source>
        <dbReference type="Google" id="ProtNLM"/>
    </source>
</evidence>
<keyword evidence="3" id="KW-1185">Reference proteome</keyword>
<dbReference type="Gene3D" id="2.60.40.10">
    <property type="entry name" value="Immunoglobulins"/>
    <property type="match status" value="1"/>
</dbReference>
<sequence length="133" mass="15223">MKTLILLSSLLFSAHAFSTETVKTKEIEISEEKATDTFSYYFGTVRVNQRSFVNYRITNTGSTPLTYQWGRMQGDPSFRATTNCFGTLYPGQRCSFTIEYAPYFQGYSNGLFEMQFDQGYGVRVYVSGNALRR</sequence>
<feature type="signal peptide" evidence="1">
    <location>
        <begin position="1"/>
        <end position="18"/>
    </location>
</feature>
<gene>
    <name evidence="2" type="ORF">SHI21_18990</name>
</gene>
<feature type="chain" id="PRO_5045647728" description="Abnormal spindle-like microcephaly-associated protein ASH domain-containing protein" evidence="1">
    <location>
        <begin position="19"/>
        <end position="133"/>
    </location>
</feature>
<organism evidence="2 3">
    <name type="scientific">Bacteriovorax antarcticus</name>
    <dbReference type="NCBI Taxonomy" id="3088717"/>
    <lineage>
        <taxon>Bacteria</taxon>
        <taxon>Pseudomonadati</taxon>
        <taxon>Bdellovibrionota</taxon>
        <taxon>Bacteriovoracia</taxon>
        <taxon>Bacteriovoracales</taxon>
        <taxon>Bacteriovoracaceae</taxon>
        <taxon>Bacteriovorax</taxon>
    </lineage>
</organism>
<dbReference type="InterPro" id="IPR036238">
    <property type="entry name" value="Transglutaminase_C_sf"/>
</dbReference>
<comment type="caution">
    <text evidence="2">The sequence shown here is derived from an EMBL/GenBank/DDBJ whole genome shotgun (WGS) entry which is preliminary data.</text>
</comment>
<protein>
    <recommendedName>
        <fullName evidence="4">Abnormal spindle-like microcephaly-associated protein ASH domain-containing protein</fullName>
    </recommendedName>
</protein>